<dbReference type="InterPro" id="IPR024510">
    <property type="entry name" value="DUF2589"/>
</dbReference>
<proteinExistence type="predicted"/>
<dbReference type="AlphaFoldDB" id="A0A2P4UNI9"/>
<evidence type="ECO:0000313" key="2">
    <source>
        <dbReference type="Proteomes" id="UP000242367"/>
    </source>
</evidence>
<dbReference type="EMBL" id="MTBP01000001">
    <property type="protein sequence ID" value="POM26606.1"/>
    <property type="molecule type" value="Genomic_DNA"/>
</dbReference>
<organism evidence="1 2">
    <name type="scientific">Actinomadura rubteroloni</name>
    <dbReference type="NCBI Taxonomy" id="1926885"/>
    <lineage>
        <taxon>Bacteria</taxon>
        <taxon>Bacillati</taxon>
        <taxon>Actinomycetota</taxon>
        <taxon>Actinomycetes</taxon>
        <taxon>Streptosporangiales</taxon>
        <taxon>Thermomonosporaceae</taxon>
        <taxon>Actinomadura</taxon>
    </lineage>
</organism>
<dbReference type="Pfam" id="PF11655">
    <property type="entry name" value="DUF2589"/>
    <property type="match status" value="1"/>
</dbReference>
<comment type="caution">
    <text evidence="1">The sequence shown here is derived from an EMBL/GenBank/DDBJ whole genome shotgun (WGS) entry which is preliminary data.</text>
</comment>
<accession>A0A2P4UNI9</accession>
<name>A0A2P4UNI9_9ACTN</name>
<sequence>MAVDLGRELALPFEQLIGAPLQSVVKAGAMAGSSTADFIQSVGLQSGEDGRSTARTVDFSFKRPSSDGAGAVGQDVELSVPLLTMVPIPYLQLKRTQLDFEVKIESTTVEQQDTDAAADAGASGGFWGVSASFKATYESKSAQDDTTNRSATLGVHVEAVQDDMPAGLQRVLNLLESAITDSPQPQK</sequence>
<gene>
    <name evidence="1" type="ORF">BTM25_10080</name>
</gene>
<evidence type="ECO:0008006" key="3">
    <source>
        <dbReference type="Google" id="ProtNLM"/>
    </source>
</evidence>
<keyword evidence="2" id="KW-1185">Reference proteome</keyword>
<protein>
    <recommendedName>
        <fullName evidence="3">DUF2589 domain-containing protein</fullName>
    </recommendedName>
</protein>
<dbReference type="Proteomes" id="UP000242367">
    <property type="component" value="Unassembled WGS sequence"/>
</dbReference>
<dbReference type="RefSeq" id="WP_103561548.1">
    <property type="nucleotide sequence ID" value="NZ_MTBP01000001.1"/>
</dbReference>
<reference evidence="1 2" key="1">
    <citation type="journal article" date="2017" name="Chemistry">
        <title>Isolation, Biosynthesis and Chemical Modifications of Rubterolones A-F: Rare Tropolone Alkaloids from Actinomadura sp. 5-2.</title>
        <authorList>
            <person name="Guo H."/>
            <person name="Benndorf R."/>
            <person name="Leichnitz D."/>
            <person name="Klassen J.L."/>
            <person name="Vollmers J."/>
            <person name="Gorls H."/>
            <person name="Steinacker M."/>
            <person name="Weigel C."/>
            <person name="Dahse H.M."/>
            <person name="Kaster A.K."/>
            <person name="de Beer Z.W."/>
            <person name="Poulsen M."/>
            <person name="Beemelmanns C."/>
        </authorList>
    </citation>
    <scope>NUCLEOTIDE SEQUENCE [LARGE SCALE GENOMIC DNA]</scope>
    <source>
        <strain evidence="1 2">5-2</strain>
    </source>
</reference>
<evidence type="ECO:0000313" key="1">
    <source>
        <dbReference type="EMBL" id="POM26606.1"/>
    </source>
</evidence>